<keyword evidence="4" id="KW-0472">Membrane</keyword>
<dbReference type="InterPro" id="IPR020449">
    <property type="entry name" value="Tscrpt_reg_AraC-type_HTH"/>
</dbReference>
<keyword evidence="7" id="KW-1185">Reference proteome</keyword>
<sequence>MDVWSILIIILTFQGLFNLSLLIISNSKESRRGNTYLIAITLLLAWFLLEFLSIRQAFKIPANLFYGTRYGSWLLLGPLTYYFFKTITQEKWRFQLKDSLHVLPFLIFTILIPLLSNESLSHRQIHYGMLAVFDHRPKTVTLFEYLYSTIFYLQFIHLALYLLFNVRMIRNYTQKLKTEYSSIKNLKWISIFNLLLVGILILTSVYLYILFKSDAYNRNLDYIYVVPLGIFIYAISYKLSNQAWLPITETKRYQSSSLKEQEKSSSLEVLEKLMSTEEPYLKNDLRLKDLSTMSGINRHHLSQLINEHYQCSFFDFINQQRVKKAEELIEQFPKKNLLQIAFEAGFNNKTSFVNAFKKFNGHTPSAFRKQYTNK</sequence>
<feature type="domain" description="HTH araC/xylS-type" evidence="5">
    <location>
        <begin position="271"/>
        <end position="370"/>
    </location>
</feature>
<dbReference type="Gene3D" id="1.10.10.60">
    <property type="entry name" value="Homeodomain-like"/>
    <property type="match status" value="2"/>
</dbReference>
<evidence type="ECO:0000259" key="5">
    <source>
        <dbReference type="PROSITE" id="PS01124"/>
    </source>
</evidence>
<dbReference type="PROSITE" id="PS01124">
    <property type="entry name" value="HTH_ARAC_FAMILY_2"/>
    <property type="match status" value="1"/>
</dbReference>
<dbReference type="InterPro" id="IPR018062">
    <property type="entry name" value="HTH_AraC-typ_CS"/>
</dbReference>
<dbReference type="PROSITE" id="PS00041">
    <property type="entry name" value="HTH_ARAC_FAMILY_1"/>
    <property type="match status" value="1"/>
</dbReference>
<feature type="transmembrane region" description="Helical" evidence="4">
    <location>
        <begin position="185"/>
        <end position="210"/>
    </location>
</feature>
<dbReference type="SUPFAM" id="SSF46689">
    <property type="entry name" value="Homeodomain-like"/>
    <property type="match status" value="1"/>
</dbReference>
<evidence type="ECO:0000256" key="3">
    <source>
        <dbReference type="ARBA" id="ARBA00023163"/>
    </source>
</evidence>
<dbReference type="PANTHER" id="PTHR43280">
    <property type="entry name" value="ARAC-FAMILY TRANSCRIPTIONAL REGULATOR"/>
    <property type="match status" value="1"/>
</dbReference>
<reference evidence="7" key="1">
    <citation type="journal article" date="2019" name="Int. J. Syst. Evol. Microbiol.">
        <title>The Global Catalogue of Microorganisms (GCM) 10K type strain sequencing project: providing services to taxonomists for standard genome sequencing and annotation.</title>
        <authorList>
            <consortium name="The Broad Institute Genomics Platform"/>
            <consortium name="The Broad Institute Genome Sequencing Center for Infectious Disease"/>
            <person name="Wu L."/>
            <person name="Ma J."/>
        </authorList>
    </citation>
    <scope>NUCLEOTIDE SEQUENCE [LARGE SCALE GENOMIC DNA]</scope>
    <source>
        <strain evidence="7">KCTC 52127</strain>
    </source>
</reference>
<comment type="caution">
    <text evidence="6">The sequence shown here is derived from an EMBL/GenBank/DDBJ whole genome shotgun (WGS) entry which is preliminary data.</text>
</comment>
<evidence type="ECO:0000256" key="2">
    <source>
        <dbReference type="ARBA" id="ARBA00023125"/>
    </source>
</evidence>
<dbReference type="Pfam" id="PF12833">
    <property type="entry name" value="HTH_18"/>
    <property type="match status" value="1"/>
</dbReference>
<keyword evidence="4" id="KW-0812">Transmembrane</keyword>
<dbReference type="InterPro" id="IPR018060">
    <property type="entry name" value="HTH_AraC"/>
</dbReference>
<feature type="transmembrane region" description="Helical" evidence="4">
    <location>
        <begin position="6"/>
        <end position="24"/>
    </location>
</feature>
<dbReference type="PRINTS" id="PR00032">
    <property type="entry name" value="HTHARAC"/>
</dbReference>
<feature type="transmembrane region" description="Helical" evidence="4">
    <location>
        <begin position="222"/>
        <end position="239"/>
    </location>
</feature>
<dbReference type="RefSeq" id="WP_379667559.1">
    <property type="nucleotide sequence ID" value="NZ_JBHULH010000012.1"/>
</dbReference>
<evidence type="ECO:0000313" key="7">
    <source>
        <dbReference type="Proteomes" id="UP001597508"/>
    </source>
</evidence>
<evidence type="ECO:0000313" key="6">
    <source>
        <dbReference type="EMBL" id="MFD2568853.1"/>
    </source>
</evidence>
<feature type="transmembrane region" description="Helical" evidence="4">
    <location>
        <begin position="99"/>
        <end position="116"/>
    </location>
</feature>
<evidence type="ECO:0000256" key="1">
    <source>
        <dbReference type="ARBA" id="ARBA00023015"/>
    </source>
</evidence>
<name>A0ABW5LVM8_9FLAO</name>
<organism evidence="6 7">
    <name type="scientific">Pseudotenacibaculum haliotis</name>
    <dbReference type="NCBI Taxonomy" id="1862138"/>
    <lineage>
        <taxon>Bacteria</taxon>
        <taxon>Pseudomonadati</taxon>
        <taxon>Bacteroidota</taxon>
        <taxon>Flavobacteriia</taxon>
        <taxon>Flavobacteriales</taxon>
        <taxon>Flavobacteriaceae</taxon>
        <taxon>Pseudotenacibaculum</taxon>
    </lineage>
</organism>
<dbReference type="SMART" id="SM00342">
    <property type="entry name" value="HTH_ARAC"/>
    <property type="match status" value="1"/>
</dbReference>
<accession>A0ABW5LVM8</accession>
<dbReference type="PANTHER" id="PTHR43280:SF29">
    <property type="entry name" value="ARAC-FAMILY TRANSCRIPTIONAL REGULATOR"/>
    <property type="match status" value="1"/>
</dbReference>
<keyword evidence="2" id="KW-0238">DNA-binding</keyword>
<gene>
    <name evidence="6" type="ORF">ACFSRZ_15870</name>
</gene>
<proteinExistence type="predicted"/>
<dbReference type="Proteomes" id="UP001597508">
    <property type="component" value="Unassembled WGS sequence"/>
</dbReference>
<keyword evidence="3" id="KW-0804">Transcription</keyword>
<feature type="transmembrane region" description="Helical" evidence="4">
    <location>
        <begin position="145"/>
        <end position="164"/>
    </location>
</feature>
<dbReference type="InterPro" id="IPR009057">
    <property type="entry name" value="Homeodomain-like_sf"/>
</dbReference>
<keyword evidence="1" id="KW-0805">Transcription regulation</keyword>
<dbReference type="EMBL" id="JBHULH010000012">
    <property type="protein sequence ID" value="MFD2568853.1"/>
    <property type="molecule type" value="Genomic_DNA"/>
</dbReference>
<evidence type="ECO:0000256" key="4">
    <source>
        <dbReference type="SAM" id="Phobius"/>
    </source>
</evidence>
<protein>
    <submittedName>
        <fullName evidence="6">Helix-turn-helix domain-containing protein</fullName>
    </submittedName>
</protein>
<feature type="transmembrane region" description="Helical" evidence="4">
    <location>
        <begin position="36"/>
        <end position="58"/>
    </location>
</feature>
<keyword evidence="4" id="KW-1133">Transmembrane helix</keyword>
<feature type="transmembrane region" description="Helical" evidence="4">
    <location>
        <begin position="70"/>
        <end position="87"/>
    </location>
</feature>